<keyword evidence="2 3" id="KW-0802">TPR repeat</keyword>
<feature type="repeat" description="TPR" evidence="3">
    <location>
        <begin position="159"/>
        <end position="192"/>
    </location>
</feature>
<dbReference type="PANTHER" id="PTHR12558">
    <property type="entry name" value="CELL DIVISION CYCLE 16,23,27"/>
    <property type="match status" value="1"/>
</dbReference>
<dbReference type="GO" id="GO:0051301">
    <property type="term" value="P:cell division"/>
    <property type="evidence" value="ECO:0007669"/>
    <property type="project" value="TreeGrafter"/>
</dbReference>
<evidence type="ECO:0000256" key="1">
    <source>
        <dbReference type="ARBA" id="ARBA00022737"/>
    </source>
</evidence>
<sequence>MKKYYSIFIISLVLFVSCSNEDYASLVEKKEYEKAFSLSAERFNTTGDAEHLKNALFAANEYLEDAKSALPLLEKYFSENKSFLGIENLASLTFYNSALTYYRTDKYDSAIFYASKAFEIRKNYAKALLLIGKAKVRGGDMKEGYSDIKAALAIDSTLTDGYTFLGNIHFINEEFEQAVYFYRKAVSVNPLYYEGWMNLGELLMAMKKQKESADCYREALSIDSMRIDAYDRLINIFTSTNKMDSVLKYMDIYQKKTGVNLKVK</sequence>
<dbReference type="SUPFAM" id="SSF48452">
    <property type="entry name" value="TPR-like"/>
    <property type="match status" value="1"/>
</dbReference>
<reference evidence="4 5" key="1">
    <citation type="journal article" date="2018" name="Nat. Biotechnol.">
        <title>A standardized bacterial taxonomy based on genome phylogeny substantially revises the tree of life.</title>
        <authorList>
            <person name="Parks D.H."/>
            <person name="Chuvochina M."/>
            <person name="Waite D.W."/>
            <person name="Rinke C."/>
            <person name="Skarshewski A."/>
            <person name="Chaumeil P.A."/>
            <person name="Hugenholtz P."/>
        </authorList>
    </citation>
    <scope>NUCLEOTIDE SEQUENCE [LARGE SCALE GENOMIC DNA]</scope>
    <source>
        <strain evidence="4">UBA9956</strain>
    </source>
</reference>
<name>A0A350HAK5_UNCW3</name>
<dbReference type="SMART" id="SM00028">
    <property type="entry name" value="TPR"/>
    <property type="match status" value="4"/>
</dbReference>
<dbReference type="InterPro" id="IPR013105">
    <property type="entry name" value="TPR_2"/>
</dbReference>
<dbReference type="PROSITE" id="PS50005">
    <property type="entry name" value="TPR"/>
    <property type="match status" value="2"/>
</dbReference>
<dbReference type="InterPro" id="IPR011990">
    <property type="entry name" value="TPR-like_helical_dom_sf"/>
</dbReference>
<dbReference type="AlphaFoldDB" id="A0A350HAK5"/>
<dbReference type="InterPro" id="IPR019734">
    <property type="entry name" value="TPR_rpt"/>
</dbReference>
<dbReference type="EMBL" id="DMZY01000155">
    <property type="protein sequence ID" value="HAV92571.1"/>
    <property type="molecule type" value="Genomic_DNA"/>
</dbReference>
<evidence type="ECO:0000256" key="2">
    <source>
        <dbReference type="ARBA" id="ARBA00022803"/>
    </source>
</evidence>
<dbReference type="Proteomes" id="UP000264062">
    <property type="component" value="Unassembled WGS sequence"/>
</dbReference>
<proteinExistence type="predicted"/>
<organism evidence="4 5">
    <name type="scientific">candidate division WOR-3 bacterium</name>
    <dbReference type="NCBI Taxonomy" id="2052148"/>
    <lineage>
        <taxon>Bacteria</taxon>
        <taxon>Bacteria division WOR-3</taxon>
    </lineage>
</organism>
<dbReference type="PANTHER" id="PTHR12558:SF13">
    <property type="entry name" value="CELL DIVISION CYCLE PROTEIN 27 HOMOLOG"/>
    <property type="match status" value="1"/>
</dbReference>
<dbReference type="PROSITE" id="PS51257">
    <property type="entry name" value="PROKAR_LIPOPROTEIN"/>
    <property type="match status" value="1"/>
</dbReference>
<comment type="caution">
    <text evidence="4">The sequence shown here is derived from an EMBL/GenBank/DDBJ whole genome shotgun (WGS) entry which is preliminary data.</text>
</comment>
<accession>A0A350HAK5</accession>
<keyword evidence="1" id="KW-0677">Repeat</keyword>
<gene>
    <name evidence="4" type="ORF">DCW38_05250</name>
</gene>
<evidence type="ECO:0000313" key="4">
    <source>
        <dbReference type="EMBL" id="HAV92571.1"/>
    </source>
</evidence>
<protein>
    <submittedName>
        <fullName evidence="4">Uncharacterized protein</fullName>
    </submittedName>
</protein>
<evidence type="ECO:0000256" key="3">
    <source>
        <dbReference type="PROSITE-ProRule" id="PRU00339"/>
    </source>
</evidence>
<dbReference type="Gene3D" id="1.25.40.10">
    <property type="entry name" value="Tetratricopeptide repeat domain"/>
    <property type="match status" value="1"/>
</dbReference>
<dbReference type="Pfam" id="PF07719">
    <property type="entry name" value="TPR_2"/>
    <property type="match status" value="1"/>
</dbReference>
<feature type="repeat" description="TPR" evidence="3">
    <location>
        <begin position="193"/>
        <end position="226"/>
    </location>
</feature>
<dbReference type="Pfam" id="PF13181">
    <property type="entry name" value="TPR_8"/>
    <property type="match status" value="2"/>
</dbReference>
<evidence type="ECO:0000313" key="5">
    <source>
        <dbReference type="Proteomes" id="UP000264062"/>
    </source>
</evidence>